<dbReference type="EC" id="3.13.1.4" evidence="8"/>
<evidence type="ECO:0000256" key="4">
    <source>
        <dbReference type="ARBA" id="ARBA00022827"/>
    </source>
</evidence>
<keyword evidence="3 12" id="KW-0285">Flavoprotein</keyword>
<dbReference type="InterPro" id="IPR013786">
    <property type="entry name" value="AcylCoA_DH/ox_N"/>
</dbReference>
<evidence type="ECO:0000256" key="11">
    <source>
        <dbReference type="ARBA" id="ARBA00075603"/>
    </source>
</evidence>
<dbReference type="InterPro" id="IPR036250">
    <property type="entry name" value="AcylCo_DH-like_C"/>
</dbReference>
<evidence type="ECO:0000256" key="10">
    <source>
        <dbReference type="ARBA" id="ARBA00068311"/>
    </source>
</evidence>
<comment type="cofactor">
    <cofactor evidence="1 12">
        <name>FAD</name>
        <dbReference type="ChEBI" id="CHEBI:57692"/>
    </cofactor>
</comment>
<protein>
    <recommendedName>
        <fullName evidence="10">3-sulfinopropanoyl-CoA desulfinase</fullName>
        <ecNumber evidence="7">1.3.8.11</ecNumber>
        <ecNumber evidence="8">3.13.1.4</ecNumber>
    </recommendedName>
    <alternativeName>
        <fullName evidence="11">3-sulfinopropionyl coenzyme A desulfinase</fullName>
    </alternativeName>
    <alternativeName>
        <fullName evidence="9">Cyclohexane-1-carbonyl-CoA dehydrogenase</fullName>
    </alternativeName>
</protein>
<evidence type="ECO:0000256" key="9">
    <source>
        <dbReference type="ARBA" id="ARBA00067292"/>
    </source>
</evidence>
<dbReference type="SUPFAM" id="SSF56645">
    <property type="entry name" value="Acyl-CoA dehydrogenase NM domain-like"/>
    <property type="match status" value="1"/>
</dbReference>
<accession>C0RKY8</accession>
<dbReference type="InterPro" id="IPR037069">
    <property type="entry name" value="AcylCoA_DH/ox_N_sf"/>
</dbReference>
<feature type="domain" description="Acyl-CoA dehydrogenase/oxidase C-terminal" evidence="13">
    <location>
        <begin position="227"/>
        <end position="355"/>
    </location>
</feature>
<sequence>MLLTDTQEQIREAARDFAQERLAPGAAARDREHAFPRAELTEMGALGFLGMLVPEEWGGSDLGMVAYALALEEIAAGDGACSTIVSVHSSVGCMPILRFGTEDQKRRFLPKMACGEWIGGFALTEPQAGSDASALKTRARLDGDHYVIDGSKQFITSGKNGNVVIVFAVTDPAAGKKGISAFIVPTDTPGYEVMSVEHKLGQHSSDTCALGFTNMRVPVENRLGAEGEGYKIALANLEGGRIGIAAQAVGMARAAFEAARDYARERITFGKPIIEHQAVAFRLADMATRIETARQMVLHAAALREAGKPCLTEASMAKLVASEMAEQVCSAAIQIHGGYGYLADYRSSASIARSASARFMKAQATCSGSSSRAGYNQPST</sequence>
<comment type="similarity">
    <text evidence="2 12">Belongs to the acyl-CoA dehydrogenase family.</text>
</comment>
<dbReference type="FunFam" id="1.20.140.10:FF:000004">
    <property type="entry name" value="Acyl-CoA dehydrogenase FadE25"/>
    <property type="match status" value="1"/>
</dbReference>
<reference evidence="17" key="1">
    <citation type="submission" date="2009-03" db="EMBL/GenBank/DDBJ databases">
        <title>Brucella melitensis ATCC 23457 whole genome shotgun sequencing project.</title>
        <authorList>
            <person name="Setubal J.C."/>
            <person name="Boyle S."/>
            <person name="Crasta O.R."/>
            <person name="Gillespie J.J."/>
            <person name="Kenyon R.W."/>
            <person name="Lu J."/>
            <person name="Mane S."/>
            <person name="Nagrani S."/>
            <person name="Shallom J.M."/>
            <person name="Shallom S."/>
            <person name="Shukla M."/>
            <person name="Snyder E.E."/>
            <person name="Sobral B.W."/>
            <person name="Wattam A.R."/>
            <person name="Will R."/>
            <person name="Williams K."/>
            <person name="Yoo H."/>
            <person name="Munk C."/>
            <person name="Tapia R."/>
            <person name="Han C."/>
            <person name="Detter J.C."/>
            <person name="Bruce D."/>
            <person name="Brettin T.S."/>
        </authorList>
    </citation>
    <scope>NUCLEOTIDE SEQUENCE [LARGE SCALE GENOMIC DNA]</scope>
    <source>
        <strain evidence="17">ATCC 23457</strain>
    </source>
</reference>
<dbReference type="AlphaFoldDB" id="C0RKY8"/>
<dbReference type="Gene3D" id="2.40.110.10">
    <property type="entry name" value="Butyryl-CoA Dehydrogenase, subunit A, domain 2"/>
    <property type="match status" value="1"/>
</dbReference>
<evidence type="ECO:0000256" key="8">
    <source>
        <dbReference type="ARBA" id="ARBA00066461"/>
    </source>
</evidence>
<keyword evidence="5 12" id="KW-0560">Oxidoreductase</keyword>
<name>C0RKY8_BRUMB</name>
<evidence type="ECO:0000259" key="14">
    <source>
        <dbReference type="Pfam" id="PF02770"/>
    </source>
</evidence>
<dbReference type="GO" id="GO:0003995">
    <property type="term" value="F:acyl-CoA dehydrogenase activity"/>
    <property type="evidence" value="ECO:0007669"/>
    <property type="project" value="InterPro"/>
</dbReference>
<dbReference type="InterPro" id="IPR046373">
    <property type="entry name" value="Acyl-CoA_Oxase/DH_mid-dom_sf"/>
</dbReference>
<feature type="domain" description="Acyl-CoA dehydrogenase/oxidase N-terminal" evidence="15">
    <location>
        <begin position="4"/>
        <end position="116"/>
    </location>
</feature>
<dbReference type="FunFam" id="2.40.110.10:FF:000009">
    <property type="entry name" value="Acyl-CoA dehydrogenase"/>
    <property type="match status" value="1"/>
</dbReference>
<evidence type="ECO:0000256" key="1">
    <source>
        <dbReference type="ARBA" id="ARBA00001974"/>
    </source>
</evidence>
<evidence type="ECO:0000313" key="17">
    <source>
        <dbReference type="Proteomes" id="UP000001748"/>
    </source>
</evidence>
<evidence type="ECO:0000259" key="15">
    <source>
        <dbReference type="Pfam" id="PF02771"/>
    </source>
</evidence>
<dbReference type="Pfam" id="PF00441">
    <property type="entry name" value="Acyl-CoA_dh_1"/>
    <property type="match status" value="1"/>
</dbReference>
<evidence type="ECO:0000256" key="12">
    <source>
        <dbReference type="RuleBase" id="RU362125"/>
    </source>
</evidence>
<feature type="domain" description="Acyl-CoA oxidase/dehydrogenase middle" evidence="14">
    <location>
        <begin position="120"/>
        <end position="214"/>
    </location>
</feature>
<evidence type="ECO:0000256" key="3">
    <source>
        <dbReference type="ARBA" id="ARBA00022630"/>
    </source>
</evidence>
<evidence type="ECO:0000313" key="16">
    <source>
        <dbReference type="EMBL" id="ACO02271.1"/>
    </source>
</evidence>
<dbReference type="Pfam" id="PF02770">
    <property type="entry name" value="Acyl-CoA_dh_M"/>
    <property type="match status" value="1"/>
</dbReference>
<dbReference type="Pfam" id="PF02771">
    <property type="entry name" value="Acyl-CoA_dh_N"/>
    <property type="match status" value="1"/>
</dbReference>
<dbReference type="KEGG" id="bmi:BMEA_B0426"/>
<dbReference type="Proteomes" id="UP000001748">
    <property type="component" value="Chromosome II"/>
</dbReference>
<dbReference type="Gene3D" id="1.10.540.10">
    <property type="entry name" value="Acyl-CoA dehydrogenase/oxidase, N-terminal domain"/>
    <property type="match status" value="1"/>
</dbReference>
<dbReference type="EMBL" id="CP001489">
    <property type="protein sequence ID" value="ACO02271.1"/>
    <property type="molecule type" value="Genomic_DNA"/>
</dbReference>
<dbReference type="PANTHER" id="PTHR43884">
    <property type="entry name" value="ACYL-COA DEHYDROGENASE"/>
    <property type="match status" value="1"/>
</dbReference>
<dbReference type="SUPFAM" id="SSF47203">
    <property type="entry name" value="Acyl-CoA dehydrogenase C-terminal domain-like"/>
    <property type="match status" value="1"/>
</dbReference>
<dbReference type="EC" id="1.3.8.11" evidence="7"/>
<dbReference type="Gene3D" id="1.20.140.10">
    <property type="entry name" value="Butyryl-CoA Dehydrogenase, subunit A, domain 3"/>
    <property type="match status" value="1"/>
</dbReference>
<dbReference type="InterPro" id="IPR006089">
    <property type="entry name" value="Acyl-CoA_DH_CS"/>
</dbReference>
<dbReference type="GO" id="GO:0050660">
    <property type="term" value="F:flavin adenine dinucleotide binding"/>
    <property type="evidence" value="ECO:0007669"/>
    <property type="project" value="InterPro"/>
</dbReference>
<dbReference type="InterPro" id="IPR009075">
    <property type="entry name" value="AcylCo_DH/oxidase_C"/>
</dbReference>
<evidence type="ECO:0000256" key="5">
    <source>
        <dbReference type="ARBA" id="ARBA00023002"/>
    </source>
</evidence>
<dbReference type="InterPro" id="IPR006091">
    <property type="entry name" value="Acyl-CoA_Oxase/DH_mid-dom"/>
</dbReference>
<keyword evidence="4 12" id="KW-0274">FAD</keyword>
<dbReference type="FunFam" id="1.10.540.10:FF:000002">
    <property type="entry name" value="Acyl-CoA dehydrogenase FadE19"/>
    <property type="match status" value="1"/>
</dbReference>
<evidence type="ECO:0000256" key="2">
    <source>
        <dbReference type="ARBA" id="ARBA00009347"/>
    </source>
</evidence>
<evidence type="ECO:0000256" key="6">
    <source>
        <dbReference type="ARBA" id="ARBA00052938"/>
    </source>
</evidence>
<proteinExistence type="inferred from homology"/>
<dbReference type="HOGENOM" id="CLU_018204_0_2_5"/>
<evidence type="ECO:0000256" key="7">
    <source>
        <dbReference type="ARBA" id="ARBA00066361"/>
    </source>
</evidence>
<evidence type="ECO:0000259" key="13">
    <source>
        <dbReference type="Pfam" id="PF00441"/>
    </source>
</evidence>
<dbReference type="PANTHER" id="PTHR43884:SF12">
    <property type="entry name" value="ISOVALERYL-COA DEHYDROGENASE, MITOCHONDRIAL-RELATED"/>
    <property type="match status" value="1"/>
</dbReference>
<dbReference type="PROSITE" id="PS00072">
    <property type="entry name" value="ACYL_COA_DH_1"/>
    <property type="match status" value="1"/>
</dbReference>
<gene>
    <name evidence="16" type="ordered locus">BMEA_B0426</name>
</gene>
<organism evidence="16 17">
    <name type="scientific">Brucella melitensis biotype 2 (strain ATCC 23457)</name>
    <dbReference type="NCBI Taxonomy" id="546272"/>
    <lineage>
        <taxon>Bacteria</taxon>
        <taxon>Pseudomonadati</taxon>
        <taxon>Pseudomonadota</taxon>
        <taxon>Alphaproteobacteria</taxon>
        <taxon>Hyphomicrobiales</taxon>
        <taxon>Brucellaceae</taxon>
        <taxon>Brucella/Ochrobactrum group</taxon>
        <taxon>Brucella</taxon>
    </lineage>
</organism>
<comment type="catalytic activity">
    <reaction evidence="6">
        <text>3-sulfinopropanoyl-CoA + H2O = propanoyl-CoA + sulfite + H(+)</text>
        <dbReference type="Rhea" id="RHEA:41624"/>
        <dbReference type="ChEBI" id="CHEBI:15377"/>
        <dbReference type="ChEBI" id="CHEBI:15378"/>
        <dbReference type="ChEBI" id="CHEBI:17359"/>
        <dbReference type="ChEBI" id="CHEBI:57392"/>
        <dbReference type="ChEBI" id="CHEBI:78349"/>
        <dbReference type="EC" id="3.13.1.4"/>
    </reaction>
    <physiologicalReaction direction="left-to-right" evidence="6">
        <dbReference type="Rhea" id="RHEA:41625"/>
    </physiologicalReaction>
</comment>
<dbReference type="InterPro" id="IPR009100">
    <property type="entry name" value="AcylCoA_DH/oxidase_NM_dom_sf"/>
</dbReference>